<evidence type="ECO:0000256" key="2">
    <source>
        <dbReference type="ARBA" id="ARBA00023002"/>
    </source>
</evidence>
<dbReference type="PANTHER" id="PTHR42760:SF133">
    <property type="entry name" value="3-OXOACYL-[ACYL-CARRIER-PROTEIN] REDUCTASE"/>
    <property type="match status" value="1"/>
</dbReference>
<dbReference type="InterPro" id="IPR002347">
    <property type="entry name" value="SDR_fam"/>
</dbReference>
<dbReference type="GO" id="GO:0016616">
    <property type="term" value="F:oxidoreductase activity, acting on the CH-OH group of donors, NAD or NADP as acceptor"/>
    <property type="evidence" value="ECO:0007669"/>
    <property type="project" value="TreeGrafter"/>
</dbReference>
<dbReference type="SUPFAM" id="SSF51735">
    <property type="entry name" value="NAD(P)-binding Rossmann-fold domains"/>
    <property type="match status" value="1"/>
</dbReference>
<dbReference type="PRINTS" id="PR00080">
    <property type="entry name" value="SDRFAMILY"/>
</dbReference>
<evidence type="ECO:0000256" key="1">
    <source>
        <dbReference type="ARBA" id="ARBA00006484"/>
    </source>
</evidence>
<dbReference type="AlphaFoldDB" id="D8L2C9"/>
<dbReference type="PRINTS" id="PR00081">
    <property type="entry name" value="GDHRDH"/>
</dbReference>
<reference evidence="4" key="1">
    <citation type="submission" date="2009-01" db="EMBL/GenBank/DDBJ databases">
        <title>Characterization of the biosynthetic gene cluster of the pigment granadaene in Propionibacterium jensenii.</title>
        <authorList>
            <person name="Vanberg C."/>
            <person name="Langsrud T."/>
            <person name="Nes I.F."/>
            <person name="Holo H."/>
        </authorList>
    </citation>
    <scope>NUCLEOTIDE SEQUENCE</scope>
    <source>
        <strain evidence="4">LMGT2818</strain>
    </source>
</reference>
<keyword evidence="2" id="KW-0560">Oxidoreductase</keyword>
<dbReference type="SMART" id="SM00822">
    <property type="entry name" value="PKS_KR"/>
    <property type="match status" value="1"/>
</dbReference>
<organism evidence="4">
    <name type="scientific">Acidipropionibacterium jensenii</name>
    <dbReference type="NCBI Taxonomy" id="1749"/>
    <lineage>
        <taxon>Bacteria</taxon>
        <taxon>Bacillati</taxon>
        <taxon>Actinomycetota</taxon>
        <taxon>Actinomycetes</taxon>
        <taxon>Propionibacteriales</taxon>
        <taxon>Propionibacteriaceae</taxon>
        <taxon>Acidipropionibacterium</taxon>
    </lineage>
</organism>
<dbReference type="PANTHER" id="PTHR42760">
    <property type="entry name" value="SHORT-CHAIN DEHYDROGENASES/REDUCTASES FAMILY MEMBER"/>
    <property type="match status" value="1"/>
</dbReference>
<feature type="domain" description="Ketoreductase" evidence="3">
    <location>
        <begin position="16"/>
        <end position="205"/>
    </location>
</feature>
<dbReference type="EMBL" id="FJ617193">
    <property type="protein sequence ID" value="ACU45394.1"/>
    <property type="molecule type" value="Genomic_DNA"/>
</dbReference>
<dbReference type="InterPro" id="IPR036291">
    <property type="entry name" value="NAD(P)-bd_dom_sf"/>
</dbReference>
<accession>D8L2C9</accession>
<protein>
    <submittedName>
        <fullName evidence="4">Putative 3-oxoacyl-[acyl-carrier-protein] reductase</fullName>
    </submittedName>
</protein>
<dbReference type="Pfam" id="PF13561">
    <property type="entry name" value="adh_short_C2"/>
    <property type="match status" value="1"/>
</dbReference>
<evidence type="ECO:0000259" key="3">
    <source>
        <dbReference type="SMART" id="SM00822"/>
    </source>
</evidence>
<dbReference type="FunFam" id="3.40.50.720:FF:000173">
    <property type="entry name" value="3-oxoacyl-[acyl-carrier protein] reductase"/>
    <property type="match status" value="1"/>
</dbReference>
<evidence type="ECO:0000313" key="4">
    <source>
        <dbReference type="EMBL" id="ACU45394.1"/>
    </source>
</evidence>
<dbReference type="PROSITE" id="PS00061">
    <property type="entry name" value="ADH_SHORT"/>
    <property type="match status" value="1"/>
</dbReference>
<proteinExistence type="inferred from homology"/>
<dbReference type="Gene3D" id="3.40.50.720">
    <property type="entry name" value="NAD(P)-binding Rossmann-like Domain"/>
    <property type="match status" value="1"/>
</dbReference>
<dbReference type="InterPro" id="IPR057326">
    <property type="entry name" value="KR_dom"/>
</dbReference>
<name>D8L2C9_9ACTN</name>
<dbReference type="InterPro" id="IPR020904">
    <property type="entry name" value="Sc_DH/Rdtase_CS"/>
</dbReference>
<comment type="similarity">
    <text evidence="1">Belongs to the short-chain dehydrogenases/reductases (SDR) family.</text>
</comment>
<sequence length="256" mass="26874">MTQQQSTQQPSTQQQPIALVVGASRGIGRATAIEMAAHGYRVVGWYRSDAAADAEVARQIADDGGWYQGRRTDITDQQQVREGLGDLRHTDGSLQAVIVSAGITKDGLAGTMSLEAFTGVLQTNLVGSFLVARGALRAMRRHGGSIVLMSSTSGIRGQAGQTNYAASKGGVIAMTQALAKEAAPLGIRVNSLAPGFVDTDMFRAMDPRTRASVTDRIPLGRVGRPAEIARAARFLAGPDSSYITGQTLVIDGGMTS</sequence>